<dbReference type="InterPro" id="IPR017451">
    <property type="entry name" value="F-box-assoc_interact_dom"/>
</dbReference>
<proteinExistence type="predicted"/>
<feature type="domain" description="F-box associated beta-propeller type 3" evidence="1">
    <location>
        <begin position="5"/>
        <end position="201"/>
    </location>
</feature>
<dbReference type="AlphaFoldDB" id="A0A2G5CJU6"/>
<dbReference type="PANTHER" id="PTHR31672:SF13">
    <property type="entry name" value="F-BOX PROTEIN CPR30-LIKE"/>
    <property type="match status" value="1"/>
</dbReference>
<dbReference type="InterPro" id="IPR050796">
    <property type="entry name" value="SCF_F-box_component"/>
</dbReference>
<evidence type="ECO:0000313" key="2">
    <source>
        <dbReference type="EMBL" id="PIA31554.1"/>
    </source>
</evidence>
<dbReference type="EMBL" id="KZ305066">
    <property type="protein sequence ID" value="PIA31554.1"/>
    <property type="molecule type" value="Genomic_DNA"/>
</dbReference>
<dbReference type="Pfam" id="PF08268">
    <property type="entry name" value="FBA_3"/>
    <property type="match status" value="1"/>
</dbReference>
<dbReference type="InParanoid" id="A0A2G5CJU6"/>
<keyword evidence="3" id="KW-1185">Reference proteome</keyword>
<reference evidence="2 3" key="1">
    <citation type="submission" date="2017-09" db="EMBL/GenBank/DDBJ databases">
        <title>WGS assembly of Aquilegia coerulea Goldsmith.</title>
        <authorList>
            <person name="Hodges S."/>
            <person name="Kramer E."/>
            <person name="Nordborg M."/>
            <person name="Tomkins J."/>
            <person name="Borevitz J."/>
            <person name="Derieg N."/>
            <person name="Yan J."/>
            <person name="Mihaltcheva S."/>
            <person name="Hayes R.D."/>
            <person name="Rokhsar D."/>
        </authorList>
    </citation>
    <scope>NUCLEOTIDE SEQUENCE [LARGE SCALE GENOMIC DNA]</scope>
    <source>
        <strain evidence="3">cv. Goldsmith</strain>
    </source>
</reference>
<evidence type="ECO:0000259" key="1">
    <source>
        <dbReference type="Pfam" id="PF08268"/>
    </source>
</evidence>
<dbReference type="PANTHER" id="PTHR31672">
    <property type="entry name" value="BNACNNG10540D PROTEIN"/>
    <property type="match status" value="1"/>
</dbReference>
<evidence type="ECO:0000313" key="3">
    <source>
        <dbReference type="Proteomes" id="UP000230069"/>
    </source>
</evidence>
<sequence>MLPIYGFGYNSIIDDYKVVKIKQFFRGDNIDFISSEVMVYTLGTDSWKVIDGAPYSICCTSPLPSFENIHWAAKKNPDYLELDSIVCFNLVSEKISETQFPKRVGKIIRAGVLGGCLSILCRTEENQAEVWVMKDYGINESWTKVISINHMTVIRSVDQLEVLCYSMNGNVLMKSRYSDLVSYDPYLEESRTLEIKGAPINWDPTVIYVGSLVSLNSCTYVGQEQAMWQTGHNKRLER</sequence>
<gene>
    <name evidence="2" type="ORF">AQUCO_04900094v1</name>
</gene>
<dbReference type="OrthoDB" id="591557at2759"/>
<dbReference type="FunCoup" id="A0A2G5CJU6">
    <property type="interactions" value="1498"/>
</dbReference>
<protein>
    <recommendedName>
        <fullName evidence="1">F-box associated beta-propeller type 3 domain-containing protein</fullName>
    </recommendedName>
</protein>
<dbReference type="Proteomes" id="UP000230069">
    <property type="component" value="Unassembled WGS sequence"/>
</dbReference>
<organism evidence="2 3">
    <name type="scientific">Aquilegia coerulea</name>
    <name type="common">Rocky mountain columbine</name>
    <dbReference type="NCBI Taxonomy" id="218851"/>
    <lineage>
        <taxon>Eukaryota</taxon>
        <taxon>Viridiplantae</taxon>
        <taxon>Streptophyta</taxon>
        <taxon>Embryophyta</taxon>
        <taxon>Tracheophyta</taxon>
        <taxon>Spermatophyta</taxon>
        <taxon>Magnoliopsida</taxon>
        <taxon>Ranunculales</taxon>
        <taxon>Ranunculaceae</taxon>
        <taxon>Thalictroideae</taxon>
        <taxon>Aquilegia</taxon>
    </lineage>
</organism>
<accession>A0A2G5CJU6</accession>
<dbReference type="NCBIfam" id="TIGR01640">
    <property type="entry name" value="F_box_assoc_1"/>
    <property type="match status" value="1"/>
</dbReference>
<name>A0A2G5CJU6_AQUCA</name>
<dbReference type="InterPro" id="IPR013187">
    <property type="entry name" value="F-box-assoc_dom_typ3"/>
</dbReference>